<keyword evidence="2" id="KW-1185">Reference proteome</keyword>
<comment type="caution">
    <text evidence="1">The sequence shown here is derived from an EMBL/GenBank/DDBJ whole genome shotgun (WGS) entry which is preliminary data.</text>
</comment>
<dbReference type="Proteomes" id="UP000790709">
    <property type="component" value="Unassembled WGS sequence"/>
</dbReference>
<sequence length="124" mass="13944">MTRFPGVVDLRVSIFIAFLSRVRVRSQQRHRANCRYCSLADHHNFHSAPLGTTTLSSMSDILPKMEALTTFRNALLYEHVSKVPSGTGACSGSMYRRCIKVTSYLSRLPRLIAGAHLTIDIHVR</sequence>
<protein>
    <submittedName>
        <fullName evidence="1">Uncharacterized protein</fullName>
    </submittedName>
</protein>
<evidence type="ECO:0000313" key="1">
    <source>
        <dbReference type="EMBL" id="KAH7924319.1"/>
    </source>
</evidence>
<reference evidence="1" key="1">
    <citation type="journal article" date="2021" name="New Phytol.">
        <title>Evolutionary innovations through gain and loss of genes in the ectomycorrhizal Boletales.</title>
        <authorList>
            <person name="Wu G."/>
            <person name="Miyauchi S."/>
            <person name="Morin E."/>
            <person name="Kuo A."/>
            <person name="Drula E."/>
            <person name="Varga T."/>
            <person name="Kohler A."/>
            <person name="Feng B."/>
            <person name="Cao Y."/>
            <person name="Lipzen A."/>
            <person name="Daum C."/>
            <person name="Hundley H."/>
            <person name="Pangilinan J."/>
            <person name="Johnson J."/>
            <person name="Barry K."/>
            <person name="LaButti K."/>
            <person name="Ng V."/>
            <person name="Ahrendt S."/>
            <person name="Min B."/>
            <person name="Choi I.G."/>
            <person name="Park H."/>
            <person name="Plett J.M."/>
            <person name="Magnuson J."/>
            <person name="Spatafora J.W."/>
            <person name="Nagy L.G."/>
            <person name="Henrissat B."/>
            <person name="Grigoriev I.V."/>
            <person name="Yang Z.L."/>
            <person name="Xu J."/>
            <person name="Martin F.M."/>
        </authorList>
    </citation>
    <scope>NUCLEOTIDE SEQUENCE</scope>
    <source>
        <strain evidence="1">KUC20120723A-06</strain>
    </source>
</reference>
<gene>
    <name evidence="1" type="ORF">BV22DRAFT_514288</name>
</gene>
<accession>A0ACB8BGA1</accession>
<name>A0ACB8BGA1_9AGAM</name>
<organism evidence="1 2">
    <name type="scientific">Leucogyrophana mollusca</name>
    <dbReference type="NCBI Taxonomy" id="85980"/>
    <lineage>
        <taxon>Eukaryota</taxon>
        <taxon>Fungi</taxon>
        <taxon>Dikarya</taxon>
        <taxon>Basidiomycota</taxon>
        <taxon>Agaricomycotina</taxon>
        <taxon>Agaricomycetes</taxon>
        <taxon>Agaricomycetidae</taxon>
        <taxon>Boletales</taxon>
        <taxon>Boletales incertae sedis</taxon>
        <taxon>Leucogyrophana</taxon>
    </lineage>
</organism>
<evidence type="ECO:0000313" key="2">
    <source>
        <dbReference type="Proteomes" id="UP000790709"/>
    </source>
</evidence>
<proteinExistence type="predicted"/>
<dbReference type="EMBL" id="MU266427">
    <property type="protein sequence ID" value="KAH7924319.1"/>
    <property type="molecule type" value="Genomic_DNA"/>
</dbReference>